<dbReference type="OrthoDB" id="9807426at2"/>
<dbReference type="InterPro" id="IPR043938">
    <property type="entry name" value="Ligase_CoA_dom"/>
</dbReference>
<keyword evidence="10" id="KW-1185">Reference proteome</keyword>
<dbReference type="InterPro" id="IPR000182">
    <property type="entry name" value="GNAT_dom"/>
</dbReference>
<keyword evidence="2" id="KW-0436">Ligase</keyword>
<comment type="caution">
    <text evidence="9">The sequence shown here is derived from an EMBL/GenBank/DDBJ whole genome shotgun (WGS) entry which is preliminary data.</text>
</comment>
<dbReference type="Gene3D" id="3.30.1490.20">
    <property type="entry name" value="ATP-grasp fold, A domain"/>
    <property type="match status" value="1"/>
</dbReference>
<dbReference type="InterPro" id="IPR016102">
    <property type="entry name" value="Succinyl-CoA_synth-like"/>
</dbReference>
<evidence type="ECO:0000256" key="4">
    <source>
        <dbReference type="ARBA" id="ARBA00022840"/>
    </source>
</evidence>
<dbReference type="InterPro" id="IPR011761">
    <property type="entry name" value="ATP-grasp"/>
</dbReference>
<dbReference type="Pfam" id="PF13380">
    <property type="entry name" value="CoA_binding_2"/>
    <property type="match status" value="1"/>
</dbReference>
<dbReference type="InterPro" id="IPR036291">
    <property type="entry name" value="NAD(P)-bd_dom_sf"/>
</dbReference>
<protein>
    <submittedName>
        <fullName evidence="9">GCN5 family acetyltransferase</fullName>
    </submittedName>
</protein>
<dbReference type="RefSeq" id="WP_054211386.1">
    <property type="nucleotide sequence ID" value="NZ_LGSZ01000060.1"/>
</dbReference>
<dbReference type="Pfam" id="PF13549">
    <property type="entry name" value="ATP-grasp_5"/>
    <property type="match status" value="1"/>
</dbReference>
<evidence type="ECO:0000256" key="5">
    <source>
        <dbReference type="ARBA" id="ARBA00060888"/>
    </source>
</evidence>
<dbReference type="PATRIC" id="fig|1526658.3.peg.1747"/>
<dbReference type="SUPFAM" id="SSF56059">
    <property type="entry name" value="Glutathione synthetase ATP-binding domain-like"/>
    <property type="match status" value="1"/>
</dbReference>
<dbReference type="EMBL" id="LGSZ01000060">
    <property type="protein sequence ID" value="KPH77407.1"/>
    <property type="molecule type" value="Genomic_DNA"/>
</dbReference>
<dbReference type="FunFam" id="3.30.1490.20:FF:000020">
    <property type="entry name" value="Protein lysine acetyltransferase"/>
    <property type="match status" value="1"/>
</dbReference>
<dbReference type="SUPFAM" id="SSF52210">
    <property type="entry name" value="Succinyl-CoA synthetase domains"/>
    <property type="match status" value="2"/>
</dbReference>
<dbReference type="Gene3D" id="3.30.470.20">
    <property type="entry name" value="ATP-grasp fold, B domain"/>
    <property type="match status" value="1"/>
</dbReference>
<dbReference type="Pfam" id="PF19045">
    <property type="entry name" value="Ligase_CoA_2"/>
    <property type="match status" value="1"/>
</dbReference>
<accession>A0A0N1F194</accession>
<feature type="domain" description="ATP-grasp" evidence="7">
    <location>
        <begin position="496"/>
        <end position="532"/>
    </location>
</feature>
<dbReference type="InterPro" id="IPR032875">
    <property type="entry name" value="Succ_CoA_lig_flav_dom"/>
</dbReference>
<dbReference type="InterPro" id="IPR013815">
    <property type="entry name" value="ATP_grasp_subdomain_1"/>
</dbReference>
<dbReference type="GO" id="GO:0016747">
    <property type="term" value="F:acyltransferase activity, transferring groups other than amino-acyl groups"/>
    <property type="evidence" value="ECO:0007669"/>
    <property type="project" value="InterPro"/>
</dbReference>
<dbReference type="Gene3D" id="3.40.50.720">
    <property type="entry name" value="NAD(P)-binding Rossmann-like Domain"/>
    <property type="match status" value="1"/>
</dbReference>
<dbReference type="PANTHER" id="PTHR43334">
    <property type="entry name" value="ACETATE--COA LIGASE [ADP-FORMING]"/>
    <property type="match status" value="1"/>
</dbReference>
<dbReference type="SMART" id="SM00881">
    <property type="entry name" value="CoA_binding"/>
    <property type="match status" value="1"/>
</dbReference>
<dbReference type="Gene3D" id="3.40.630.30">
    <property type="match status" value="1"/>
</dbReference>
<dbReference type="Pfam" id="PF13607">
    <property type="entry name" value="Succ_CoA_lig"/>
    <property type="match status" value="1"/>
</dbReference>
<dbReference type="GO" id="GO:0006099">
    <property type="term" value="P:tricarboxylic acid cycle"/>
    <property type="evidence" value="ECO:0007669"/>
    <property type="project" value="UniProtKB-KW"/>
</dbReference>
<dbReference type="SUPFAM" id="SSF55729">
    <property type="entry name" value="Acyl-CoA N-acyltransferases (Nat)"/>
    <property type="match status" value="1"/>
</dbReference>
<keyword evidence="9" id="KW-0808">Transferase</keyword>
<evidence type="ECO:0000256" key="1">
    <source>
        <dbReference type="ARBA" id="ARBA00022532"/>
    </source>
</evidence>
<proteinExistence type="inferred from homology"/>
<evidence type="ECO:0000256" key="6">
    <source>
        <dbReference type="PROSITE-ProRule" id="PRU00409"/>
    </source>
</evidence>
<evidence type="ECO:0000259" key="8">
    <source>
        <dbReference type="PROSITE" id="PS51186"/>
    </source>
</evidence>
<keyword evidence="3 6" id="KW-0547">Nucleotide-binding</keyword>
<dbReference type="GO" id="GO:0005524">
    <property type="term" value="F:ATP binding"/>
    <property type="evidence" value="ECO:0007669"/>
    <property type="project" value="UniProtKB-UniRule"/>
</dbReference>
<dbReference type="PANTHER" id="PTHR43334:SF1">
    <property type="entry name" value="3-HYDROXYPROPIONATE--COA LIGASE [ADP-FORMING]"/>
    <property type="match status" value="1"/>
</dbReference>
<dbReference type="Gene3D" id="3.40.50.261">
    <property type="entry name" value="Succinyl-CoA synthetase domains"/>
    <property type="match status" value="2"/>
</dbReference>
<dbReference type="SUPFAM" id="SSF51735">
    <property type="entry name" value="NAD(P)-binding Rossmann-fold domains"/>
    <property type="match status" value="1"/>
</dbReference>
<dbReference type="InterPro" id="IPR051538">
    <property type="entry name" value="Acyl-CoA_Synth/Transferase"/>
</dbReference>
<dbReference type="CDD" id="cd04301">
    <property type="entry name" value="NAT_SF"/>
    <property type="match status" value="1"/>
</dbReference>
<gene>
    <name evidence="9" type="ORF">AE618_22985</name>
</gene>
<dbReference type="PROSITE" id="PS50975">
    <property type="entry name" value="ATP_GRASP"/>
    <property type="match status" value="1"/>
</dbReference>
<feature type="domain" description="N-acetyltransferase" evidence="8">
    <location>
        <begin position="734"/>
        <end position="890"/>
    </location>
</feature>
<evidence type="ECO:0000313" key="10">
    <source>
        <dbReference type="Proteomes" id="UP000037822"/>
    </source>
</evidence>
<evidence type="ECO:0000313" key="9">
    <source>
        <dbReference type="EMBL" id="KPH77407.1"/>
    </source>
</evidence>
<dbReference type="GO" id="GO:0043758">
    <property type="term" value="F:acetate-CoA ligase (ADP-forming) activity"/>
    <property type="evidence" value="ECO:0007669"/>
    <property type="project" value="InterPro"/>
</dbReference>
<dbReference type="InterPro" id="IPR003781">
    <property type="entry name" value="CoA-bd"/>
</dbReference>
<dbReference type="GO" id="GO:0046872">
    <property type="term" value="F:metal ion binding"/>
    <property type="evidence" value="ECO:0007669"/>
    <property type="project" value="InterPro"/>
</dbReference>
<dbReference type="PROSITE" id="PS51186">
    <property type="entry name" value="GNAT"/>
    <property type="match status" value="1"/>
</dbReference>
<dbReference type="InterPro" id="IPR016181">
    <property type="entry name" value="Acyl_CoA_acyltransferase"/>
</dbReference>
<evidence type="ECO:0000256" key="3">
    <source>
        <dbReference type="ARBA" id="ARBA00022741"/>
    </source>
</evidence>
<dbReference type="Proteomes" id="UP000037822">
    <property type="component" value="Unassembled WGS sequence"/>
</dbReference>
<sequence length="893" mass="94021">MSIRNFDALFEPAAIALIGASNAPRSVGRVLADNLLGAGFAGPVMTVNPHETAIRSTLNYRSIADLPITPDLAVVATPAAGVPAIISDLGRRGCRAAVVISAGFGAPGEGGDLHQAMLDAAKPHLMRIVGPNCLGFISTPRGINASFAHLTPRPGNIALVSQSGAIVAAMLDWADQRGVGFSHILSLGDMSDVDFGDALDYLCADRATRSILLYVENVTHARKFMSAARIASRTKPVLVVKGGRSMAGAKAALSHTGALAGADAVYDAVFQRAGLLRVAELDELFAAAAILATGMRVSGDRMTILTNGGGAGVMAVDALVARGGRIAELGGGTLQRLDQALPGSWSHANPVDVLGDATGERYAAALEILLEEPDSDAILVINCPTAVTDGQDAASAVAQAVAKAPARPVLTSWLGGTTAERSRSFLAGRTIPTFTSPEEAVRAFTHLVEFRRNQDLLLETPSAGVAIAPAQVNAARQLIETVRQDGRCVLTEPEAKRLLALFGIPAVETLVAATPEEAGRLFGTIGAPVALKILSPDISHKSDVGGVALSLRSQAEVTAAAHEMLARVRHAAPNAKHLTFTVQKMISRPKACELIVGIAKDPTFGPVLLFGRGGTATEVIGDRAIGLPPLNSVLAKDMIGRTRVSRLLAGYRDVPPVPLDAVADVLVRLSELVIHLPDVIELDINPLLADASGVVALDARVVITATSEVRTPLAISPYPEELGEQVTLNDGARFQIRPIRPDDEVALSDMVAQCTPGDLRLRFLAPLKTFPHEMAARLSQIDYDREMAFVAVEPDSAYGSGPIFGVVRLIGDPERDTAEFAVLVRSDMKGRGLGYRLMSKIVAHAKTSGFKRLYGDVLRGNRVMLAMTHELGFRSDVQEAGEETTRISIDTSS</sequence>
<organism evidence="9 10">
    <name type="scientific">Bosea vaviloviae</name>
    <dbReference type="NCBI Taxonomy" id="1526658"/>
    <lineage>
        <taxon>Bacteria</taxon>
        <taxon>Pseudomonadati</taxon>
        <taxon>Pseudomonadota</taxon>
        <taxon>Alphaproteobacteria</taxon>
        <taxon>Hyphomicrobiales</taxon>
        <taxon>Boseaceae</taxon>
        <taxon>Bosea</taxon>
    </lineage>
</organism>
<reference evidence="9 10" key="1">
    <citation type="submission" date="2015-07" db="EMBL/GenBank/DDBJ databases">
        <title>Whole genome sequencing of Bosea vaviloviae isolated from cave pool.</title>
        <authorList>
            <person name="Tan N.E.H."/>
            <person name="Lee Y.P."/>
            <person name="Gan H.M."/>
            <person name="Barton H."/>
            <person name="Savka M.A."/>
        </authorList>
    </citation>
    <scope>NUCLEOTIDE SEQUENCE [LARGE SCALE GENOMIC DNA]</scope>
    <source>
        <strain evidence="9 10">SD260</strain>
    </source>
</reference>
<evidence type="ECO:0000256" key="2">
    <source>
        <dbReference type="ARBA" id="ARBA00022598"/>
    </source>
</evidence>
<name>A0A0N1F194_9HYPH</name>
<evidence type="ECO:0000259" key="7">
    <source>
        <dbReference type="PROSITE" id="PS50975"/>
    </source>
</evidence>
<dbReference type="Pfam" id="PF00583">
    <property type="entry name" value="Acetyltransf_1"/>
    <property type="match status" value="1"/>
</dbReference>
<keyword evidence="4 6" id="KW-0067">ATP-binding</keyword>
<keyword evidence="1" id="KW-0816">Tricarboxylic acid cycle</keyword>
<dbReference type="AlphaFoldDB" id="A0A0N1F194"/>
<comment type="similarity">
    <text evidence="5">In the N-terminal section; belongs to the acetate CoA ligase alpha subunit family.</text>
</comment>